<comment type="caution">
    <text evidence="10">The sequence shown here is derived from an EMBL/GenBank/DDBJ whole genome shotgun (WGS) entry which is preliminary data.</text>
</comment>
<evidence type="ECO:0000256" key="7">
    <source>
        <dbReference type="PROSITE-ProRule" id="PRU00042"/>
    </source>
</evidence>
<proteinExistence type="predicted"/>
<sequence>MEKHNFENGSGNEEEENVQNSVSDVRISELKRRVDADLEEKLYTPIFNILDEYAREVNIGTDELAKAPKLSSIAHIRSALTSVQRLDLFEVPASPEEPKTSSTDQPLILPDDVQPDLARHLTTLQLRNQMQETLQQGNDTFLVDVIMGDGNWIFRNEADENNYIPEQPLTTNPVDDKNEASDDDTFLSSSSNVSSVSSTTQSSLQSSSSSSSSQAGIRTPKSLLIPEQELNSPCSDITSICEQDPLLLALHHPLPTAPSSTSSCSSDKSTASRGTPSRSWDKAGDVSSSSSSDATQPNAKGTGRSPSPSSSSSSSSSSSEEEEDSSESSRSPSPEPIVAKASPTLATTSKITTSRRKGRSPSHSSESTFDTKYKRSAYVRKRSKLINQAIAGGAKIIECGLISKEAFEKVVTVPRKTKPKTHSRTQPRNTSNQPVQPKGLFQCSECTQTCVTRYNLKRHVKNVHNRKVYKCKLCPGRYLEMRSLREHFAYHLKNPRKYICDFCKAVFVVRQRRNNHAKSCSRNPDNMPK</sequence>
<feature type="compositionally biased region" description="Basic residues" evidence="8">
    <location>
        <begin position="415"/>
        <end position="425"/>
    </location>
</feature>
<feature type="region of interest" description="Disordered" evidence="8">
    <location>
        <begin position="413"/>
        <end position="436"/>
    </location>
</feature>
<evidence type="ECO:0000259" key="9">
    <source>
        <dbReference type="PROSITE" id="PS50157"/>
    </source>
</evidence>
<feature type="region of interest" description="Disordered" evidence="8">
    <location>
        <begin position="252"/>
        <end position="371"/>
    </location>
</feature>
<dbReference type="PROSITE" id="PS00028">
    <property type="entry name" value="ZINC_FINGER_C2H2_1"/>
    <property type="match status" value="2"/>
</dbReference>
<feature type="domain" description="C2H2-type" evidence="9">
    <location>
        <begin position="441"/>
        <end position="469"/>
    </location>
</feature>
<feature type="compositionally biased region" description="Low complexity" evidence="8">
    <location>
        <begin position="187"/>
        <end position="213"/>
    </location>
</feature>
<dbReference type="EMBL" id="CAXLJM020000067">
    <property type="protein sequence ID" value="CAL8122198.1"/>
    <property type="molecule type" value="Genomic_DNA"/>
</dbReference>
<keyword evidence="6" id="KW-0539">Nucleus</keyword>
<organism evidence="10 11">
    <name type="scientific">Orchesella dallaii</name>
    <dbReference type="NCBI Taxonomy" id="48710"/>
    <lineage>
        <taxon>Eukaryota</taxon>
        <taxon>Metazoa</taxon>
        <taxon>Ecdysozoa</taxon>
        <taxon>Arthropoda</taxon>
        <taxon>Hexapoda</taxon>
        <taxon>Collembola</taxon>
        <taxon>Entomobryomorpha</taxon>
        <taxon>Entomobryoidea</taxon>
        <taxon>Orchesellidae</taxon>
        <taxon>Orchesellinae</taxon>
        <taxon>Orchesella</taxon>
    </lineage>
</organism>
<dbReference type="Gene3D" id="3.30.160.60">
    <property type="entry name" value="Classic Zinc Finger"/>
    <property type="match status" value="2"/>
</dbReference>
<dbReference type="SUPFAM" id="SSF57667">
    <property type="entry name" value="beta-beta-alpha zinc fingers"/>
    <property type="match status" value="1"/>
</dbReference>
<evidence type="ECO:0000256" key="1">
    <source>
        <dbReference type="ARBA" id="ARBA00004123"/>
    </source>
</evidence>
<feature type="compositionally biased region" description="Low complexity" evidence="8">
    <location>
        <begin position="305"/>
        <end position="318"/>
    </location>
</feature>
<keyword evidence="2" id="KW-0479">Metal-binding</keyword>
<name>A0ABP1R8H1_9HEXA</name>
<evidence type="ECO:0000256" key="6">
    <source>
        <dbReference type="ARBA" id="ARBA00023242"/>
    </source>
</evidence>
<keyword evidence="4 7" id="KW-0863">Zinc-finger</keyword>
<protein>
    <recommendedName>
        <fullName evidence="9">C2H2-type domain-containing protein</fullName>
    </recommendedName>
</protein>
<dbReference type="PANTHER" id="PTHR24394">
    <property type="entry name" value="ZINC FINGER PROTEIN"/>
    <property type="match status" value="1"/>
</dbReference>
<reference evidence="10 11" key="1">
    <citation type="submission" date="2024-08" db="EMBL/GenBank/DDBJ databases">
        <authorList>
            <person name="Cucini C."/>
            <person name="Frati F."/>
        </authorList>
    </citation>
    <scope>NUCLEOTIDE SEQUENCE [LARGE SCALE GENOMIC DNA]</scope>
</reference>
<evidence type="ECO:0000313" key="10">
    <source>
        <dbReference type="EMBL" id="CAL8122198.1"/>
    </source>
</evidence>
<keyword evidence="5" id="KW-0862">Zinc</keyword>
<dbReference type="InterPro" id="IPR013087">
    <property type="entry name" value="Znf_C2H2_type"/>
</dbReference>
<accession>A0ABP1R8H1</accession>
<evidence type="ECO:0000256" key="8">
    <source>
        <dbReference type="SAM" id="MobiDB-lite"/>
    </source>
</evidence>
<keyword evidence="3" id="KW-0677">Repeat</keyword>
<comment type="subcellular location">
    <subcellularLocation>
        <location evidence="1">Nucleus</location>
    </subcellularLocation>
</comment>
<evidence type="ECO:0000256" key="5">
    <source>
        <dbReference type="ARBA" id="ARBA00022833"/>
    </source>
</evidence>
<keyword evidence="11" id="KW-1185">Reference proteome</keyword>
<dbReference type="Proteomes" id="UP001642540">
    <property type="component" value="Unassembled WGS sequence"/>
</dbReference>
<feature type="compositionally biased region" description="Polar residues" evidence="8">
    <location>
        <begin position="426"/>
        <end position="435"/>
    </location>
</feature>
<evidence type="ECO:0000313" key="11">
    <source>
        <dbReference type="Proteomes" id="UP001642540"/>
    </source>
</evidence>
<gene>
    <name evidence="10" type="ORF">ODALV1_LOCUS19714</name>
</gene>
<evidence type="ECO:0000256" key="2">
    <source>
        <dbReference type="ARBA" id="ARBA00022723"/>
    </source>
</evidence>
<evidence type="ECO:0000256" key="4">
    <source>
        <dbReference type="ARBA" id="ARBA00022771"/>
    </source>
</evidence>
<feature type="compositionally biased region" description="Polar residues" evidence="8">
    <location>
        <begin position="361"/>
        <end position="370"/>
    </location>
</feature>
<feature type="region of interest" description="Disordered" evidence="8">
    <location>
        <begin position="1"/>
        <end position="26"/>
    </location>
</feature>
<dbReference type="InterPro" id="IPR036236">
    <property type="entry name" value="Znf_C2H2_sf"/>
</dbReference>
<feature type="compositionally biased region" description="Low complexity" evidence="8">
    <location>
        <begin position="252"/>
        <end position="272"/>
    </location>
</feature>
<dbReference type="PROSITE" id="PS50157">
    <property type="entry name" value="ZINC_FINGER_C2H2_2"/>
    <property type="match status" value="1"/>
</dbReference>
<dbReference type="PANTHER" id="PTHR24394:SF44">
    <property type="entry name" value="ZINC FINGER PROTEIN 271-LIKE"/>
    <property type="match status" value="1"/>
</dbReference>
<dbReference type="SMART" id="SM00355">
    <property type="entry name" value="ZnF_C2H2"/>
    <property type="match status" value="3"/>
</dbReference>
<feature type="region of interest" description="Disordered" evidence="8">
    <location>
        <begin position="163"/>
        <end position="224"/>
    </location>
</feature>
<evidence type="ECO:0000256" key="3">
    <source>
        <dbReference type="ARBA" id="ARBA00022737"/>
    </source>
</evidence>